<comment type="similarity">
    <text evidence="2 9 10">Belongs to the acetokinase family.</text>
</comment>
<keyword evidence="5 9" id="KW-0547">Nucleotide-binding</keyword>
<evidence type="ECO:0000313" key="11">
    <source>
        <dbReference type="EMBL" id="HAV92480.1"/>
    </source>
</evidence>
<evidence type="ECO:0000256" key="8">
    <source>
        <dbReference type="ARBA" id="ARBA00048596"/>
    </source>
</evidence>
<evidence type="ECO:0000256" key="9">
    <source>
        <dbReference type="HAMAP-Rule" id="MF_00542"/>
    </source>
</evidence>
<sequence>MTKILAINPGATSTKVGLYENDIEIFSETVRHYKDDIQKFKKTIDQLEMRVSLIEKFLSEKNISLDSIDIFVARGGTFKSMKSGTYPISKKMIDDVLNERVLADHVSNLACLIADKLAKNNQRKFIVDPVSVDEFDDVARISGLKQIERKSLSHALNMKMVAKKWAKENNTDYFKSSLIVVHLGTGISVSAHKDGRMIDVTNANDEGPFSPQRCGDLPATQLAKLASSGKFSYDDLKKMLTVQGGLYSYMDTDNVPEVINLMEQGDSKAKLILDAMMYQVSKGVGAMSTVLFGQVHAIIITGGIAYNKCLTDIIEKRTGFIAPIVIYPGEDEILALVRGVLRVINNVEEPLEY</sequence>
<evidence type="ECO:0000256" key="5">
    <source>
        <dbReference type="ARBA" id="ARBA00022741"/>
    </source>
</evidence>
<dbReference type="PANTHER" id="PTHR21060:SF15">
    <property type="entry name" value="ACETATE KINASE-RELATED"/>
    <property type="match status" value="1"/>
</dbReference>
<keyword evidence="4 9" id="KW-0808">Transferase</keyword>
<dbReference type="PROSITE" id="PS01076">
    <property type="entry name" value="ACETATE_KINASE_2"/>
    <property type="match status" value="1"/>
</dbReference>
<keyword evidence="7 9" id="KW-0067">ATP-binding</keyword>
<dbReference type="Proteomes" id="UP000264062">
    <property type="component" value="Unassembled WGS sequence"/>
</dbReference>
<dbReference type="InterPro" id="IPR023865">
    <property type="entry name" value="Aliphatic_acid_kinase_CS"/>
</dbReference>
<dbReference type="EC" id="2.7.2.7" evidence="9"/>
<comment type="caution">
    <text evidence="11">The sequence shown here is derived from an EMBL/GenBank/DDBJ whole genome shotgun (WGS) entry which is preliminary data.</text>
</comment>
<comment type="catalytic activity">
    <reaction evidence="8 9">
        <text>butanoate + ATP = butanoyl phosphate + ADP</text>
        <dbReference type="Rhea" id="RHEA:13585"/>
        <dbReference type="ChEBI" id="CHEBI:17968"/>
        <dbReference type="ChEBI" id="CHEBI:30616"/>
        <dbReference type="ChEBI" id="CHEBI:58079"/>
        <dbReference type="ChEBI" id="CHEBI:456216"/>
        <dbReference type="EC" id="2.7.2.7"/>
    </reaction>
</comment>
<evidence type="ECO:0000256" key="7">
    <source>
        <dbReference type="ARBA" id="ARBA00022840"/>
    </source>
</evidence>
<dbReference type="NCBIfam" id="TIGR02707">
    <property type="entry name" value="butyr_kinase"/>
    <property type="match status" value="1"/>
</dbReference>
<dbReference type="GO" id="GO:0005737">
    <property type="term" value="C:cytoplasm"/>
    <property type="evidence" value="ECO:0007669"/>
    <property type="project" value="UniProtKB-SubCell"/>
</dbReference>
<dbReference type="PANTHER" id="PTHR21060">
    <property type="entry name" value="ACETATE KINASE"/>
    <property type="match status" value="1"/>
</dbReference>
<dbReference type="EMBL" id="DMZY01000140">
    <property type="protein sequence ID" value="HAV92480.1"/>
    <property type="molecule type" value="Genomic_DNA"/>
</dbReference>
<dbReference type="GO" id="GO:0047761">
    <property type="term" value="F:butyrate kinase activity"/>
    <property type="evidence" value="ECO:0007669"/>
    <property type="project" value="UniProtKB-UniRule"/>
</dbReference>
<comment type="subcellular location">
    <subcellularLocation>
        <location evidence="1 9">Cytoplasm</location>
    </subcellularLocation>
</comment>
<dbReference type="Gene3D" id="3.30.420.40">
    <property type="match status" value="2"/>
</dbReference>
<gene>
    <name evidence="9 11" type="primary">buk</name>
    <name evidence="11" type="ORF">DCW38_04790</name>
</gene>
<dbReference type="GO" id="GO:0005524">
    <property type="term" value="F:ATP binding"/>
    <property type="evidence" value="ECO:0007669"/>
    <property type="project" value="UniProtKB-KW"/>
</dbReference>
<proteinExistence type="inferred from homology"/>
<dbReference type="SUPFAM" id="SSF53067">
    <property type="entry name" value="Actin-like ATPase domain"/>
    <property type="match status" value="2"/>
</dbReference>
<dbReference type="InterPro" id="IPR000890">
    <property type="entry name" value="Aliphatic_acid_kin_short-chain"/>
</dbReference>
<reference evidence="11 12" key="1">
    <citation type="journal article" date="2018" name="Nat. Biotechnol.">
        <title>A standardized bacterial taxonomy based on genome phylogeny substantially revises the tree of life.</title>
        <authorList>
            <person name="Parks D.H."/>
            <person name="Chuvochina M."/>
            <person name="Waite D.W."/>
            <person name="Rinke C."/>
            <person name="Skarshewski A."/>
            <person name="Chaumeil P.A."/>
            <person name="Hugenholtz P."/>
        </authorList>
    </citation>
    <scope>NUCLEOTIDE SEQUENCE [LARGE SCALE GENOMIC DNA]</scope>
    <source>
        <strain evidence="11">UBA9956</strain>
    </source>
</reference>
<dbReference type="CDD" id="cd24011">
    <property type="entry name" value="ASKHA_NBD_BK"/>
    <property type="match status" value="1"/>
</dbReference>
<dbReference type="PIRSF" id="PIRSF036458">
    <property type="entry name" value="Butyrate_kin"/>
    <property type="match status" value="1"/>
</dbReference>
<evidence type="ECO:0000256" key="2">
    <source>
        <dbReference type="ARBA" id="ARBA00008748"/>
    </source>
</evidence>
<dbReference type="HAMAP" id="MF_00542">
    <property type="entry name" value="Butyrate_kinase"/>
    <property type="match status" value="1"/>
</dbReference>
<dbReference type="GO" id="GO:0008776">
    <property type="term" value="F:acetate kinase activity"/>
    <property type="evidence" value="ECO:0007669"/>
    <property type="project" value="TreeGrafter"/>
</dbReference>
<evidence type="ECO:0000256" key="1">
    <source>
        <dbReference type="ARBA" id="ARBA00004496"/>
    </source>
</evidence>
<protein>
    <recommendedName>
        <fullName evidence="9">Probable butyrate kinase</fullName>
        <shortName evidence="9">BK</shortName>
        <ecNumber evidence="9">2.7.2.7</ecNumber>
    </recommendedName>
    <alternativeName>
        <fullName evidence="9">Branched-chain carboxylic acid kinase</fullName>
    </alternativeName>
</protein>
<evidence type="ECO:0000256" key="10">
    <source>
        <dbReference type="RuleBase" id="RU003835"/>
    </source>
</evidence>
<keyword evidence="3 9" id="KW-0963">Cytoplasm</keyword>
<evidence type="ECO:0000256" key="3">
    <source>
        <dbReference type="ARBA" id="ARBA00022490"/>
    </source>
</evidence>
<dbReference type="Pfam" id="PF00871">
    <property type="entry name" value="Acetate_kinase"/>
    <property type="match status" value="1"/>
</dbReference>
<dbReference type="InterPro" id="IPR011245">
    <property type="entry name" value="Butyrate_kin"/>
</dbReference>
<dbReference type="InterPro" id="IPR043129">
    <property type="entry name" value="ATPase_NBD"/>
</dbReference>
<dbReference type="NCBIfam" id="NF002834">
    <property type="entry name" value="PRK03011.1-5"/>
    <property type="match status" value="1"/>
</dbReference>
<organism evidence="11 12">
    <name type="scientific">candidate division WOR-3 bacterium</name>
    <dbReference type="NCBI Taxonomy" id="2052148"/>
    <lineage>
        <taxon>Bacteria</taxon>
        <taxon>Bacteria division WOR-3</taxon>
    </lineage>
</organism>
<keyword evidence="6 9" id="KW-0418">Kinase</keyword>
<evidence type="ECO:0000313" key="12">
    <source>
        <dbReference type="Proteomes" id="UP000264062"/>
    </source>
</evidence>
<dbReference type="PRINTS" id="PR00471">
    <property type="entry name" value="ACETATEKNASE"/>
</dbReference>
<accession>A0A350HAB4</accession>
<dbReference type="GO" id="GO:0006083">
    <property type="term" value="P:acetate metabolic process"/>
    <property type="evidence" value="ECO:0007669"/>
    <property type="project" value="TreeGrafter"/>
</dbReference>
<dbReference type="AlphaFoldDB" id="A0A350HAB4"/>
<evidence type="ECO:0000256" key="4">
    <source>
        <dbReference type="ARBA" id="ARBA00022679"/>
    </source>
</evidence>
<evidence type="ECO:0000256" key="6">
    <source>
        <dbReference type="ARBA" id="ARBA00022777"/>
    </source>
</evidence>
<name>A0A350HAB4_UNCW3</name>